<dbReference type="InterPro" id="IPR036291">
    <property type="entry name" value="NAD(P)-bd_dom_sf"/>
</dbReference>
<keyword evidence="3" id="KW-1185">Reference proteome</keyword>
<dbReference type="SUPFAM" id="SSF51735">
    <property type="entry name" value="NAD(P)-binding Rossmann-fold domains"/>
    <property type="match status" value="1"/>
</dbReference>
<dbReference type="InterPro" id="IPR001509">
    <property type="entry name" value="Epimerase_deHydtase"/>
</dbReference>
<gene>
    <name evidence="2" type="ORF">EDB81DRAFT_891346</name>
</gene>
<name>A0A9P9DL15_9HYPO</name>
<dbReference type="AlphaFoldDB" id="A0A9P9DL15"/>
<feature type="domain" description="NAD-dependent epimerase/dehydratase" evidence="1">
    <location>
        <begin position="7"/>
        <end position="94"/>
    </location>
</feature>
<proteinExistence type="predicted"/>
<dbReference type="Gene3D" id="3.40.50.720">
    <property type="entry name" value="NAD(P)-binding Rossmann-like Domain"/>
    <property type="match status" value="1"/>
</dbReference>
<protein>
    <recommendedName>
        <fullName evidence="1">NAD-dependent epimerase/dehydratase domain-containing protein</fullName>
    </recommendedName>
</protein>
<sequence>MASAQTILVTGANGYVILHVIKSLLGQGYNYWGTQLETAFVTDVTKPESYRDALDETIAGVIHAASPVHGDAQDNVRDMLGPAIKGATAILDAIS</sequence>
<organism evidence="2 3">
    <name type="scientific">Dactylonectria macrodidyma</name>
    <dbReference type="NCBI Taxonomy" id="307937"/>
    <lineage>
        <taxon>Eukaryota</taxon>
        <taxon>Fungi</taxon>
        <taxon>Dikarya</taxon>
        <taxon>Ascomycota</taxon>
        <taxon>Pezizomycotina</taxon>
        <taxon>Sordariomycetes</taxon>
        <taxon>Hypocreomycetidae</taxon>
        <taxon>Hypocreales</taxon>
        <taxon>Nectriaceae</taxon>
        <taxon>Dactylonectria</taxon>
    </lineage>
</organism>
<dbReference type="Proteomes" id="UP000738349">
    <property type="component" value="Unassembled WGS sequence"/>
</dbReference>
<evidence type="ECO:0000313" key="2">
    <source>
        <dbReference type="EMBL" id="KAH7120521.1"/>
    </source>
</evidence>
<dbReference type="EMBL" id="JAGMUV010000025">
    <property type="protein sequence ID" value="KAH7120521.1"/>
    <property type="molecule type" value="Genomic_DNA"/>
</dbReference>
<evidence type="ECO:0000313" key="3">
    <source>
        <dbReference type="Proteomes" id="UP000738349"/>
    </source>
</evidence>
<reference evidence="2" key="1">
    <citation type="journal article" date="2021" name="Nat. Commun.">
        <title>Genetic determinants of endophytism in the Arabidopsis root mycobiome.</title>
        <authorList>
            <person name="Mesny F."/>
            <person name="Miyauchi S."/>
            <person name="Thiergart T."/>
            <person name="Pickel B."/>
            <person name="Atanasova L."/>
            <person name="Karlsson M."/>
            <person name="Huettel B."/>
            <person name="Barry K.W."/>
            <person name="Haridas S."/>
            <person name="Chen C."/>
            <person name="Bauer D."/>
            <person name="Andreopoulos W."/>
            <person name="Pangilinan J."/>
            <person name="LaButti K."/>
            <person name="Riley R."/>
            <person name="Lipzen A."/>
            <person name="Clum A."/>
            <person name="Drula E."/>
            <person name="Henrissat B."/>
            <person name="Kohler A."/>
            <person name="Grigoriev I.V."/>
            <person name="Martin F.M."/>
            <person name="Hacquard S."/>
        </authorList>
    </citation>
    <scope>NUCLEOTIDE SEQUENCE</scope>
    <source>
        <strain evidence="2">MPI-CAGE-AT-0147</strain>
    </source>
</reference>
<accession>A0A9P9DL15</accession>
<dbReference type="OrthoDB" id="2735536at2759"/>
<evidence type="ECO:0000259" key="1">
    <source>
        <dbReference type="Pfam" id="PF01370"/>
    </source>
</evidence>
<dbReference type="Pfam" id="PF01370">
    <property type="entry name" value="Epimerase"/>
    <property type="match status" value="1"/>
</dbReference>
<comment type="caution">
    <text evidence="2">The sequence shown here is derived from an EMBL/GenBank/DDBJ whole genome shotgun (WGS) entry which is preliminary data.</text>
</comment>